<organism evidence="3 4">
    <name type="scientific">Tissierella simiarum</name>
    <dbReference type="NCBI Taxonomy" id="2841534"/>
    <lineage>
        <taxon>Bacteria</taxon>
        <taxon>Bacillati</taxon>
        <taxon>Bacillota</taxon>
        <taxon>Tissierellia</taxon>
        <taxon>Tissierellales</taxon>
        <taxon>Tissierellaceae</taxon>
        <taxon>Tissierella</taxon>
    </lineage>
</organism>
<evidence type="ECO:0000313" key="4">
    <source>
        <dbReference type="Proteomes" id="UP000749471"/>
    </source>
</evidence>
<feature type="domain" description="Tail specific protease" evidence="2">
    <location>
        <begin position="293"/>
        <end position="497"/>
    </location>
</feature>
<dbReference type="RefSeq" id="WP_216517574.1">
    <property type="nucleotide sequence ID" value="NZ_JAHLPM010000003.1"/>
</dbReference>
<keyword evidence="1" id="KW-0472">Membrane</keyword>
<sequence length="519" mass="60876">MKEGIEIKRIIKILLLVICIISITFLLKERNRFTLAFLKNKEKDFSYLVDGLEIHRKYEILNKNISEEEMKGFLYHYTDFEDELSLGKSLFLSNYPPTNIVLDEALEDIEYLFSIFKYGYAGYEYFGGDNLFYQAKNKIIYEISYKFKNTNSISVDEFNEILCDNLGFIQDGHLSIGSYQLSKNYNYYSNEYYNFLKDEKGYYFIESGEREYLRQVNNKLPEEYIKKSLDEEGNIVYSLGLISDTEKFSTEVKVELESENIVSEKYITLSRYEPADVSYNKVYDTYDIENIHVIKCTGFFNNSEYDKDMEYFIKDAKSLREKDIIILDLRGNGGGEVLYISRWYNNFTQGQLNIAHKFYYLLTNTVSNSSQNDESEVSSNVSDENTTFFNKIKENKDTILPGWSYMRFGEYKLIENNIPIFVLLDKRTASAAELFLHSLRQLNNVVYIGTNSQGMNTTGNSLVYYLPNSNLKLFIPEIIIMHLEGEKMEEGIGFYPDLWVKPKDSMERIIKYINNTKEK</sequence>
<proteinExistence type="predicted"/>
<dbReference type="Pfam" id="PF03572">
    <property type="entry name" value="Peptidase_S41"/>
    <property type="match status" value="1"/>
</dbReference>
<dbReference type="Proteomes" id="UP000749471">
    <property type="component" value="Unassembled WGS sequence"/>
</dbReference>
<evidence type="ECO:0000313" key="3">
    <source>
        <dbReference type="EMBL" id="MBU5437458.1"/>
    </source>
</evidence>
<keyword evidence="1" id="KW-0812">Transmembrane</keyword>
<accession>A0ABS6E3I2</accession>
<reference evidence="3 4" key="1">
    <citation type="submission" date="2021-06" db="EMBL/GenBank/DDBJ databases">
        <authorList>
            <person name="Sun Q."/>
            <person name="Li D."/>
        </authorList>
    </citation>
    <scope>NUCLEOTIDE SEQUENCE [LARGE SCALE GENOMIC DNA]</scope>
    <source>
        <strain evidence="3 4">MSJ-40</strain>
    </source>
</reference>
<keyword evidence="1" id="KW-1133">Transmembrane helix</keyword>
<comment type="caution">
    <text evidence="3">The sequence shown here is derived from an EMBL/GenBank/DDBJ whole genome shotgun (WGS) entry which is preliminary data.</text>
</comment>
<dbReference type="PANTHER" id="PTHR32060">
    <property type="entry name" value="TAIL-SPECIFIC PROTEASE"/>
    <property type="match status" value="1"/>
</dbReference>
<protein>
    <recommendedName>
        <fullName evidence="2">Tail specific protease domain-containing protein</fullName>
    </recommendedName>
</protein>
<gene>
    <name evidence="3" type="ORF">KQI42_05525</name>
</gene>
<name>A0ABS6E3I2_9FIRM</name>
<keyword evidence="4" id="KW-1185">Reference proteome</keyword>
<dbReference type="InterPro" id="IPR005151">
    <property type="entry name" value="Tail-specific_protease"/>
</dbReference>
<dbReference type="PANTHER" id="PTHR32060:SF22">
    <property type="entry name" value="CARBOXYL-TERMINAL-PROCESSING PEPTIDASE 3, CHLOROPLASTIC"/>
    <property type="match status" value="1"/>
</dbReference>
<dbReference type="EMBL" id="JAHLPM010000003">
    <property type="protein sequence ID" value="MBU5437458.1"/>
    <property type="molecule type" value="Genomic_DNA"/>
</dbReference>
<evidence type="ECO:0000256" key="1">
    <source>
        <dbReference type="SAM" id="Phobius"/>
    </source>
</evidence>
<feature type="transmembrane region" description="Helical" evidence="1">
    <location>
        <begin position="9"/>
        <end position="27"/>
    </location>
</feature>
<evidence type="ECO:0000259" key="2">
    <source>
        <dbReference type="Pfam" id="PF03572"/>
    </source>
</evidence>